<feature type="compositionally biased region" description="Polar residues" evidence="1">
    <location>
        <begin position="591"/>
        <end position="606"/>
    </location>
</feature>
<feature type="transmembrane region" description="Helical" evidence="2">
    <location>
        <begin position="685"/>
        <end position="712"/>
    </location>
</feature>
<feature type="non-terminal residue" evidence="3">
    <location>
        <position position="913"/>
    </location>
</feature>
<keyword evidence="4" id="KW-1185">Reference proteome</keyword>
<dbReference type="EMBL" id="JAUIRO010000002">
    <property type="protein sequence ID" value="KAK0727016.1"/>
    <property type="molecule type" value="Genomic_DNA"/>
</dbReference>
<feature type="compositionally biased region" description="Polar residues" evidence="1">
    <location>
        <begin position="493"/>
        <end position="503"/>
    </location>
</feature>
<comment type="caution">
    <text evidence="3">The sequence shown here is derived from an EMBL/GenBank/DDBJ whole genome shotgun (WGS) entry which is preliminary data.</text>
</comment>
<dbReference type="PANTHER" id="PTHR28258">
    <property type="entry name" value="VACUOLAR SEGREGATION PROTEIN 7"/>
    <property type="match status" value="1"/>
</dbReference>
<evidence type="ECO:0000313" key="4">
    <source>
        <dbReference type="Proteomes" id="UP001172101"/>
    </source>
</evidence>
<feature type="compositionally biased region" description="Basic and acidic residues" evidence="1">
    <location>
        <begin position="772"/>
        <end position="783"/>
    </location>
</feature>
<dbReference type="InterPro" id="IPR024260">
    <property type="entry name" value="Vac7"/>
</dbReference>
<feature type="region of interest" description="Disordered" evidence="1">
    <location>
        <begin position="469"/>
        <end position="503"/>
    </location>
</feature>
<feature type="compositionally biased region" description="Polar residues" evidence="1">
    <location>
        <begin position="286"/>
        <end position="301"/>
    </location>
</feature>
<dbReference type="GO" id="GO:0000329">
    <property type="term" value="C:fungal-type vacuole membrane"/>
    <property type="evidence" value="ECO:0007669"/>
    <property type="project" value="TreeGrafter"/>
</dbReference>
<accession>A0AA40B3H9</accession>
<feature type="region of interest" description="Disordered" evidence="1">
    <location>
        <begin position="265"/>
        <end position="396"/>
    </location>
</feature>
<gene>
    <name evidence="3" type="ORF">B0T26DRAFT_618169</name>
</gene>
<evidence type="ECO:0000256" key="1">
    <source>
        <dbReference type="SAM" id="MobiDB-lite"/>
    </source>
</evidence>
<feature type="compositionally biased region" description="Low complexity" evidence="1">
    <location>
        <begin position="27"/>
        <end position="42"/>
    </location>
</feature>
<dbReference type="PANTHER" id="PTHR28258:SF1">
    <property type="entry name" value="VACUOLAR SEGREGATION PROTEIN 7"/>
    <property type="match status" value="1"/>
</dbReference>
<sequence>HPALSRESASSIVTITPKTDSWPSKLPSQPSVASTATSSAVPSPLPSRDPSPTRPLSRTNTSRASSANPGTRSRKNSHQDLSPARHAKPNTPALPSSSRILSSATTPALLPAASDPNIAAPVPVKSPTALEHLRESPRWPVSPRLRSPPPILNKPNLGPPRRGEQESPLPPLINLQRATPPQPPLHPDPQSDTEAEESVPSGVRTPARGPPSSSTLETVQEASPLSSPRNREDSMEEKLDDSFISETSQTDVVDPAFSKNLLGKANLATQESGSEAGSIKAERRTGPTSAPSLTTRQSSASVRPGAGKGKAGEVSLQSMTVETETVTSVPQAALAPGAGAPGSNGSLRTKPSTETIRPKKEKKKPARKQPAVAAGTGEPPNSVVIPSLRHHQSDRSVSSAADLCISPAKYYGHLEVSTSPRALSPGFRRSSLVANPMSTLLTKLRPASSKADIFEAKVASAVEEANSSDSEETFVYDSNPPDARERPHRFHSRTPSATSMASQVDRNGMRSIHAVMESTVPTMAVKKSMKFVNSYNSNANESAVGEDDGKGTGRSNTAGSARGTARHHHHFGRWGRNGSGNSHPSLFTDPSPFSASQSVGSNTARQPSGPPSPRFNGRAAIANGKRGIHLSAGYDLDDTTTGADDETTPLIPSGTMRSGRSARGRRGMHNLRSMESQSYRPQPSFLNRFASCLVLTVMLLLVVSGAIGFMFATSQPLMNIKLVGMDHVVVSSEELMLDLTIRAHNPNVVVVVVDSANIEVFAKSPHAGTDSEWYRTHPGEIKTPRKPSMSRRAIGTLDDSADDPPPSDSAPNMKLGTITGFGSPLTFEGSFFHSGPSYSTGEVRLHNPGNGTVGGPERWERIMGDEFQLIVKGYIKYTLPLSQRVRSQIIEGNMKIKPNAANDPSLRPNTTTG</sequence>
<dbReference type="RefSeq" id="XP_060299872.1">
    <property type="nucleotide sequence ID" value="XM_060436024.1"/>
</dbReference>
<feature type="region of interest" description="Disordered" evidence="1">
    <location>
        <begin position="639"/>
        <end position="664"/>
    </location>
</feature>
<protein>
    <submittedName>
        <fullName evidence="3">Vacuolar segregation subunit 7-domain-containing protein</fullName>
    </submittedName>
</protein>
<feature type="compositionally biased region" description="Low complexity" evidence="1">
    <location>
        <begin position="320"/>
        <end position="347"/>
    </location>
</feature>
<name>A0AA40B3H9_9PEZI</name>
<dbReference type="Pfam" id="PF12751">
    <property type="entry name" value="Vac7"/>
    <property type="match status" value="2"/>
</dbReference>
<dbReference type="GeneID" id="85319294"/>
<dbReference type="GO" id="GO:0000011">
    <property type="term" value="P:vacuole inheritance"/>
    <property type="evidence" value="ECO:0007669"/>
    <property type="project" value="TreeGrafter"/>
</dbReference>
<keyword evidence="2" id="KW-0812">Transmembrane</keyword>
<dbReference type="GO" id="GO:0070772">
    <property type="term" value="C:PAS complex"/>
    <property type="evidence" value="ECO:0007669"/>
    <property type="project" value="TreeGrafter"/>
</dbReference>
<feature type="compositionally biased region" description="Basic and acidic residues" evidence="1">
    <location>
        <begin position="229"/>
        <end position="241"/>
    </location>
</feature>
<feature type="compositionally biased region" description="Pro residues" evidence="1">
    <location>
        <begin position="43"/>
        <end position="53"/>
    </location>
</feature>
<feature type="region of interest" description="Disordered" evidence="1">
    <location>
        <begin position="540"/>
        <end position="619"/>
    </location>
</feature>
<feature type="non-terminal residue" evidence="3">
    <location>
        <position position="1"/>
    </location>
</feature>
<evidence type="ECO:0000256" key="2">
    <source>
        <dbReference type="SAM" id="Phobius"/>
    </source>
</evidence>
<proteinExistence type="predicted"/>
<evidence type="ECO:0000313" key="3">
    <source>
        <dbReference type="EMBL" id="KAK0727016.1"/>
    </source>
</evidence>
<keyword evidence="2" id="KW-0472">Membrane</keyword>
<dbReference type="GO" id="GO:0010513">
    <property type="term" value="P:positive regulation of phosphatidylinositol biosynthetic process"/>
    <property type="evidence" value="ECO:0007669"/>
    <property type="project" value="TreeGrafter"/>
</dbReference>
<dbReference type="AlphaFoldDB" id="A0AA40B3H9"/>
<feature type="compositionally biased region" description="Polar residues" evidence="1">
    <location>
        <begin position="211"/>
        <end position="228"/>
    </location>
</feature>
<feature type="region of interest" description="Disordered" evidence="1">
    <location>
        <begin position="772"/>
        <end position="811"/>
    </location>
</feature>
<keyword evidence="2" id="KW-1133">Transmembrane helix</keyword>
<dbReference type="GO" id="GO:1903778">
    <property type="term" value="P:protein localization to vacuolar membrane"/>
    <property type="evidence" value="ECO:0007669"/>
    <property type="project" value="TreeGrafter"/>
</dbReference>
<feature type="compositionally biased region" description="Polar residues" evidence="1">
    <location>
        <begin position="7"/>
        <end position="22"/>
    </location>
</feature>
<feature type="compositionally biased region" description="Polar residues" evidence="1">
    <location>
        <begin position="93"/>
        <end position="106"/>
    </location>
</feature>
<reference evidence="3" key="1">
    <citation type="submission" date="2023-06" db="EMBL/GenBank/DDBJ databases">
        <title>Genome-scale phylogeny and comparative genomics of the fungal order Sordariales.</title>
        <authorList>
            <consortium name="Lawrence Berkeley National Laboratory"/>
            <person name="Hensen N."/>
            <person name="Bonometti L."/>
            <person name="Westerberg I."/>
            <person name="Brannstrom I.O."/>
            <person name="Guillou S."/>
            <person name="Cros-Aarteil S."/>
            <person name="Calhoun S."/>
            <person name="Haridas S."/>
            <person name="Kuo A."/>
            <person name="Mondo S."/>
            <person name="Pangilinan J."/>
            <person name="Riley R."/>
            <person name="LaButti K."/>
            <person name="Andreopoulos B."/>
            <person name="Lipzen A."/>
            <person name="Chen C."/>
            <person name="Yanf M."/>
            <person name="Daum C."/>
            <person name="Ng V."/>
            <person name="Clum A."/>
            <person name="Steindorff A."/>
            <person name="Ohm R."/>
            <person name="Martin F."/>
            <person name="Silar P."/>
            <person name="Natvig D."/>
            <person name="Lalanne C."/>
            <person name="Gautier V."/>
            <person name="Ament-velasquez S.L."/>
            <person name="Kruys A."/>
            <person name="Hutchinson M.I."/>
            <person name="Powell A.J."/>
            <person name="Barry K."/>
            <person name="Miller A.N."/>
            <person name="Grigoriev I.V."/>
            <person name="Debuchy R."/>
            <person name="Gladieux P."/>
            <person name="Thoren M.H."/>
            <person name="Johannesson H."/>
        </authorList>
    </citation>
    <scope>NUCLEOTIDE SEQUENCE</scope>
    <source>
        <strain evidence="3">SMH2392-1A</strain>
    </source>
</reference>
<feature type="region of interest" description="Disordered" evidence="1">
    <location>
        <begin position="1"/>
        <end position="253"/>
    </location>
</feature>
<feature type="compositionally biased region" description="Polar residues" evidence="1">
    <location>
        <begin position="54"/>
        <end position="71"/>
    </location>
</feature>
<dbReference type="Proteomes" id="UP001172101">
    <property type="component" value="Unassembled WGS sequence"/>
</dbReference>
<organism evidence="3 4">
    <name type="scientific">Lasiosphaeria miniovina</name>
    <dbReference type="NCBI Taxonomy" id="1954250"/>
    <lineage>
        <taxon>Eukaryota</taxon>
        <taxon>Fungi</taxon>
        <taxon>Dikarya</taxon>
        <taxon>Ascomycota</taxon>
        <taxon>Pezizomycotina</taxon>
        <taxon>Sordariomycetes</taxon>
        <taxon>Sordariomycetidae</taxon>
        <taxon>Sordariales</taxon>
        <taxon>Lasiosphaeriaceae</taxon>
        <taxon>Lasiosphaeria</taxon>
    </lineage>
</organism>
<feature type="compositionally biased region" description="Basic residues" evidence="1">
    <location>
        <begin position="564"/>
        <end position="573"/>
    </location>
</feature>